<dbReference type="InterPro" id="IPR018866">
    <property type="entry name" value="Znf-4CXXC_R1"/>
</dbReference>
<evidence type="ECO:0000256" key="10">
    <source>
        <dbReference type="SAM" id="MobiDB-lite"/>
    </source>
</evidence>
<proteinExistence type="predicted"/>
<feature type="compositionally biased region" description="Basic and acidic residues" evidence="10">
    <location>
        <begin position="395"/>
        <end position="405"/>
    </location>
</feature>
<keyword evidence="9" id="KW-0539">Nucleus</keyword>
<evidence type="ECO:0000256" key="9">
    <source>
        <dbReference type="ARBA" id="ARBA00023242"/>
    </source>
</evidence>
<dbReference type="Pfam" id="PF10497">
    <property type="entry name" value="zf-4CXXC_R1"/>
    <property type="match status" value="1"/>
</dbReference>
<evidence type="ECO:0000256" key="3">
    <source>
        <dbReference type="ARBA" id="ARBA00022490"/>
    </source>
</evidence>
<evidence type="ECO:0000313" key="13">
    <source>
        <dbReference type="Proteomes" id="UP000836841"/>
    </source>
</evidence>
<evidence type="ECO:0000256" key="1">
    <source>
        <dbReference type="ARBA" id="ARBA00004123"/>
    </source>
</evidence>
<feature type="region of interest" description="Disordered" evidence="10">
    <location>
        <begin position="295"/>
        <end position="321"/>
    </location>
</feature>
<evidence type="ECO:0000256" key="6">
    <source>
        <dbReference type="ARBA" id="ARBA00022843"/>
    </source>
</evidence>
<feature type="compositionally biased region" description="Polar residues" evidence="10">
    <location>
        <begin position="344"/>
        <end position="356"/>
    </location>
</feature>
<dbReference type="EMBL" id="OU466863">
    <property type="protein sequence ID" value="CAH2076327.1"/>
    <property type="molecule type" value="Genomic_DNA"/>
</dbReference>
<keyword evidence="6" id="KW-0832">Ubl conjugation</keyword>
<dbReference type="AlphaFoldDB" id="A0AAU9SXY6"/>
<evidence type="ECO:0000256" key="8">
    <source>
        <dbReference type="ARBA" id="ARBA00023163"/>
    </source>
</evidence>
<evidence type="ECO:0000256" key="5">
    <source>
        <dbReference type="ARBA" id="ARBA00022553"/>
    </source>
</evidence>
<keyword evidence="4" id="KW-1017">Isopeptide bond</keyword>
<evidence type="ECO:0000259" key="11">
    <source>
        <dbReference type="Pfam" id="PF10497"/>
    </source>
</evidence>
<organism evidence="12 13">
    <name type="scientific">Thlaspi arvense</name>
    <name type="common">Field penny-cress</name>
    <dbReference type="NCBI Taxonomy" id="13288"/>
    <lineage>
        <taxon>Eukaryota</taxon>
        <taxon>Viridiplantae</taxon>
        <taxon>Streptophyta</taxon>
        <taxon>Embryophyta</taxon>
        <taxon>Tracheophyta</taxon>
        <taxon>Spermatophyta</taxon>
        <taxon>Magnoliopsida</taxon>
        <taxon>eudicotyledons</taxon>
        <taxon>Gunneridae</taxon>
        <taxon>Pentapetalae</taxon>
        <taxon>rosids</taxon>
        <taxon>malvids</taxon>
        <taxon>Brassicales</taxon>
        <taxon>Brassicaceae</taxon>
        <taxon>Thlaspideae</taxon>
        <taxon>Thlaspi</taxon>
    </lineage>
</organism>
<dbReference type="Proteomes" id="UP000836841">
    <property type="component" value="Chromosome 7"/>
</dbReference>
<dbReference type="PANTHER" id="PTHR31169:SF23">
    <property type="entry name" value="OS03G0572250 PROTEIN"/>
    <property type="match status" value="1"/>
</dbReference>
<name>A0AAU9SXY6_THLAR</name>
<evidence type="ECO:0000256" key="7">
    <source>
        <dbReference type="ARBA" id="ARBA00023015"/>
    </source>
</evidence>
<dbReference type="GO" id="GO:0005737">
    <property type="term" value="C:cytoplasm"/>
    <property type="evidence" value="ECO:0007669"/>
    <property type="project" value="UniProtKB-SubCell"/>
</dbReference>
<feature type="compositionally biased region" description="Basic and acidic residues" evidence="10">
    <location>
        <begin position="334"/>
        <end position="343"/>
    </location>
</feature>
<dbReference type="GO" id="GO:0005634">
    <property type="term" value="C:nucleus"/>
    <property type="evidence" value="ECO:0007669"/>
    <property type="project" value="UniProtKB-SubCell"/>
</dbReference>
<feature type="domain" description="Zinc-finger" evidence="11">
    <location>
        <begin position="166"/>
        <end position="251"/>
    </location>
</feature>
<evidence type="ECO:0000256" key="2">
    <source>
        <dbReference type="ARBA" id="ARBA00004496"/>
    </source>
</evidence>
<dbReference type="GO" id="GO:0006355">
    <property type="term" value="P:regulation of DNA-templated transcription"/>
    <property type="evidence" value="ECO:0007669"/>
    <property type="project" value="InterPro"/>
</dbReference>
<comment type="subcellular location">
    <subcellularLocation>
        <location evidence="2">Cytoplasm</location>
    </subcellularLocation>
    <subcellularLocation>
        <location evidence="1">Nucleus</location>
    </subcellularLocation>
</comment>
<sequence length="431" mass="48324">MPALRTRTKSSTPVVTNPNPTTGGTSNVSIYEKCREDRIKENLQRMQNLGILDLSHKLKSEIRPLKRRYTKADSNPDRRSTARDTPPLQLSVTTRRSSRLKNAAPVTYFEEAETKKGKASKEVILWLGEGERPEIYTEEHDKLLGNTERTWELFVDGYAKDGKRIYDPVRGKTCHQCRQKTLGYRTQCSKCHPSVMGQFCGDCLYMRYGEHVLETLENPDWTCPGCRGICNCSLCRKQKGWLPTGAAYRKVAILIITRFADSLVLQNRHLKAFLFQICKLGYKSVAHYLIQTNKQSETSEGDQTEDAPSQAFKEANTSSSEDGLLQITDGRELQDHSLGDEGTNKSPDSATKSLSFLPSEDNQTSAIDVHVLGDVTPLDVKEMDPASSGVMVFHSADKENGETRGSKRKMSVEPNANSIGGRLRQRRKSQA</sequence>
<feature type="region of interest" description="Disordered" evidence="10">
    <location>
        <begin position="1"/>
        <end position="27"/>
    </location>
</feature>
<evidence type="ECO:0000313" key="12">
    <source>
        <dbReference type="EMBL" id="CAH2076327.1"/>
    </source>
</evidence>
<keyword evidence="5" id="KW-0597">Phosphoprotein</keyword>
<dbReference type="PANTHER" id="PTHR31169">
    <property type="entry name" value="OS05G0300700 PROTEIN"/>
    <property type="match status" value="1"/>
</dbReference>
<keyword evidence="13" id="KW-1185">Reference proteome</keyword>
<dbReference type="InterPro" id="IPR040221">
    <property type="entry name" value="CDCA7/CDA7L"/>
</dbReference>
<keyword evidence="7" id="KW-0805">Transcription regulation</keyword>
<feature type="compositionally biased region" description="Low complexity" evidence="10">
    <location>
        <begin position="10"/>
        <end position="27"/>
    </location>
</feature>
<feature type="region of interest" description="Disordered" evidence="10">
    <location>
        <begin position="65"/>
        <end position="97"/>
    </location>
</feature>
<evidence type="ECO:0000256" key="4">
    <source>
        <dbReference type="ARBA" id="ARBA00022499"/>
    </source>
</evidence>
<reference evidence="12 13" key="1">
    <citation type="submission" date="2022-03" db="EMBL/GenBank/DDBJ databases">
        <authorList>
            <person name="Nunn A."/>
            <person name="Chopra R."/>
            <person name="Nunn A."/>
            <person name="Contreras Garrido A."/>
        </authorList>
    </citation>
    <scope>NUCLEOTIDE SEQUENCE [LARGE SCALE GENOMIC DNA]</scope>
</reference>
<gene>
    <name evidence="12" type="ORF">TAV2_LOCUS25954</name>
</gene>
<feature type="region of interest" description="Disordered" evidence="10">
    <location>
        <begin position="392"/>
        <end position="431"/>
    </location>
</feature>
<keyword evidence="8" id="KW-0804">Transcription</keyword>
<feature type="region of interest" description="Disordered" evidence="10">
    <location>
        <begin position="334"/>
        <end position="356"/>
    </location>
</feature>
<protein>
    <recommendedName>
        <fullName evidence="11">Zinc-finger domain-containing protein</fullName>
    </recommendedName>
</protein>
<feature type="compositionally biased region" description="Basic and acidic residues" evidence="10">
    <location>
        <begin position="65"/>
        <end position="82"/>
    </location>
</feature>
<accession>A0AAU9SXY6</accession>
<keyword evidence="3" id="KW-0963">Cytoplasm</keyword>